<reference evidence="1" key="2">
    <citation type="submission" date="2018-05" db="EMBL/GenBank/DDBJ databases">
        <title>OmerRS3 (Oryza meridionalis Reference Sequence Version 3).</title>
        <authorList>
            <person name="Zhang J."/>
            <person name="Kudrna D."/>
            <person name="Lee S."/>
            <person name="Talag J."/>
            <person name="Welchert J."/>
            <person name="Wing R.A."/>
        </authorList>
    </citation>
    <scope>NUCLEOTIDE SEQUENCE [LARGE SCALE GENOMIC DNA]</scope>
    <source>
        <strain evidence="1">cv. OR44</strain>
    </source>
</reference>
<sequence length="76" mass="8214">MALRMCGCEGRETVPFNRAWLSDEERSDGASVAVQWQGLRHGVGDGNAAPLTCTQGSDASACIATSINWPHKIRLR</sequence>
<evidence type="ECO:0000313" key="2">
    <source>
        <dbReference type="Proteomes" id="UP000008021"/>
    </source>
</evidence>
<dbReference type="Gramene" id="OMERI01G21610.1">
    <property type="protein sequence ID" value="OMERI01G21610.1"/>
    <property type="gene ID" value="OMERI01G21610"/>
</dbReference>
<name>A0A0E0C4Z4_9ORYZ</name>
<dbReference type="EnsemblPlants" id="OMERI01G21610.1">
    <property type="protein sequence ID" value="OMERI01G21610.1"/>
    <property type="gene ID" value="OMERI01G21610"/>
</dbReference>
<organism evidence="1">
    <name type="scientific">Oryza meridionalis</name>
    <dbReference type="NCBI Taxonomy" id="40149"/>
    <lineage>
        <taxon>Eukaryota</taxon>
        <taxon>Viridiplantae</taxon>
        <taxon>Streptophyta</taxon>
        <taxon>Embryophyta</taxon>
        <taxon>Tracheophyta</taxon>
        <taxon>Spermatophyta</taxon>
        <taxon>Magnoliopsida</taxon>
        <taxon>Liliopsida</taxon>
        <taxon>Poales</taxon>
        <taxon>Poaceae</taxon>
        <taxon>BOP clade</taxon>
        <taxon>Oryzoideae</taxon>
        <taxon>Oryzeae</taxon>
        <taxon>Oryzinae</taxon>
        <taxon>Oryza</taxon>
    </lineage>
</organism>
<protein>
    <submittedName>
        <fullName evidence="1">Uncharacterized protein</fullName>
    </submittedName>
</protein>
<proteinExistence type="predicted"/>
<accession>A0A0E0C4Z4</accession>
<dbReference type="Proteomes" id="UP000008021">
    <property type="component" value="Chromosome 1"/>
</dbReference>
<dbReference type="HOGENOM" id="CLU_2658649_0_0_1"/>
<reference evidence="1" key="1">
    <citation type="submission" date="2015-04" db="UniProtKB">
        <authorList>
            <consortium name="EnsemblPlants"/>
        </authorList>
    </citation>
    <scope>IDENTIFICATION</scope>
</reference>
<dbReference type="AlphaFoldDB" id="A0A0E0C4Z4"/>
<keyword evidence="2" id="KW-1185">Reference proteome</keyword>
<evidence type="ECO:0000313" key="1">
    <source>
        <dbReference type="EnsemblPlants" id="OMERI01G21610.1"/>
    </source>
</evidence>